<feature type="coiled-coil region" evidence="1">
    <location>
        <begin position="100"/>
        <end position="127"/>
    </location>
</feature>
<protein>
    <submittedName>
        <fullName evidence="2">Uncharacterized protein</fullName>
    </submittedName>
</protein>
<reference evidence="2 3" key="1">
    <citation type="submission" date="2019-03" db="EMBL/GenBank/DDBJ databases">
        <title>Genomic Encyclopedia of Type Strains, Phase IV (KMG-IV): sequencing the most valuable type-strain genomes for metagenomic binning, comparative biology and taxonomic classification.</title>
        <authorList>
            <person name="Goeker M."/>
        </authorList>
    </citation>
    <scope>NUCLEOTIDE SEQUENCE [LARGE SCALE GENOMIC DNA]</scope>
    <source>
        <strain evidence="2 3">DSM 28867</strain>
    </source>
</reference>
<gene>
    <name evidence="2" type="ORF">EDD63_101130</name>
</gene>
<dbReference type="RefSeq" id="WP_134167421.1">
    <property type="nucleotide sequence ID" value="NZ_SODD01000001.1"/>
</dbReference>
<name>A0A4R8A6X9_9FIRM</name>
<evidence type="ECO:0000313" key="3">
    <source>
        <dbReference type="Proteomes" id="UP000294743"/>
    </source>
</evidence>
<accession>A0A4R8A6X9</accession>
<dbReference type="OrthoDB" id="3173587at2"/>
<keyword evidence="1" id="KW-0175">Coiled coil</keyword>
<dbReference type="AlphaFoldDB" id="A0A4R8A6X9"/>
<keyword evidence="3" id="KW-1185">Reference proteome</keyword>
<dbReference type="EMBL" id="SODD01000001">
    <property type="protein sequence ID" value="TDW26415.1"/>
    <property type="molecule type" value="Genomic_DNA"/>
</dbReference>
<dbReference type="InterPro" id="IPR045751">
    <property type="entry name" value="DUF6179"/>
</dbReference>
<dbReference type="Pfam" id="PF19677">
    <property type="entry name" value="DUF6179"/>
    <property type="match status" value="1"/>
</dbReference>
<proteinExistence type="predicted"/>
<evidence type="ECO:0000313" key="2">
    <source>
        <dbReference type="EMBL" id="TDW26415.1"/>
    </source>
</evidence>
<evidence type="ECO:0000256" key="1">
    <source>
        <dbReference type="SAM" id="Coils"/>
    </source>
</evidence>
<sequence>MNELIHAQYQEYSFTDMVHKLQKEGKIDEVQIQAIESELVKIAHHLVLQYNHKRSSTISLHAYKQIHRSILYALDHVHTYKDNPSLLQANHIECFYQQGFQYIEKQLESLKHQALRLEKQALHVENERYQDVLHHQFFDFIKDYHPAYKATLCKQDFDYPLLDGLALDHQMYGLVGLDLAQEYANRFDLEQQFCHLYENQLETLVHWYELQKGISVHVLGLNIMELLLRQQLFACLLPNPKKLLLTKVELEFLARKITNANTFANLAYKRLQNSINPEMYTYSLRFKERFVQELQIAISHQSFDSFIIYEMEDCNKVQFQVHHAMDNDSFLDIVEQIEQESCTEARVQRLLSSKASIHDVLDILDMSIFNQEEYETYFCKLDSLTLALLFRYIYPEEFLFQQTPTLDADTLHRLESAREWYTLLKKHLGTLDAWQRQEIEQIFQSLK</sequence>
<comment type="caution">
    <text evidence="2">The sequence shown here is derived from an EMBL/GenBank/DDBJ whole genome shotgun (WGS) entry which is preliminary data.</text>
</comment>
<organism evidence="2 3">
    <name type="scientific">Breznakia blatticola</name>
    <dbReference type="NCBI Taxonomy" id="1754012"/>
    <lineage>
        <taxon>Bacteria</taxon>
        <taxon>Bacillati</taxon>
        <taxon>Bacillota</taxon>
        <taxon>Erysipelotrichia</taxon>
        <taxon>Erysipelotrichales</taxon>
        <taxon>Erysipelotrichaceae</taxon>
        <taxon>Breznakia</taxon>
    </lineage>
</organism>
<dbReference type="Proteomes" id="UP000294743">
    <property type="component" value="Unassembled WGS sequence"/>
</dbReference>